<feature type="domain" description="YetF C-terminal" evidence="7">
    <location>
        <begin position="31"/>
        <end position="100"/>
    </location>
</feature>
<keyword evidence="6" id="KW-0472">Membrane</keyword>
<evidence type="ECO:0000256" key="3">
    <source>
        <dbReference type="ARBA" id="ARBA00022475"/>
    </source>
</evidence>
<evidence type="ECO:0000256" key="4">
    <source>
        <dbReference type="ARBA" id="ARBA00022692"/>
    </source>
</evidence>
<dbReference type="InterPro" id="IPR023090">
    <property type="entry name" value="UPF0702_alpha/beta_dom_sf"/>
</dbReference>
<keyword evidence="4" id="KW-0812">Transmembrane</keyword>
<evidence type="ECO:0000313" key="9">
    <source>
        <dbReference type="Proteomes" id="UP000027982"/>
    </source>
</evidence>
<comment type="subcellular location">
    <subcellularLocation>
        <location evidence="1">Cell membrane</location>
        <topology evidence="1">Multi-pass membrane protein</topology>
    </subcellularLocation>
</comment>
<name>A0A068NLX0_FIMGI</name>
<protein>
    <recommendedName>
        <fullName evidence="7">YetF C-terminal domain-containing protein</fullName>
    </recommendedName>
</protein>
<dbReference type="HOGENOM" id="CLU_2129717_0_0_0"/>
<gene>
    <name evidence="8" type="ORF">OP10G_0407</name>
</gene>
<keyword evidence="3" id="KW-1003">Cell membrane</keyword>
<evidence type="ECO:0000259" key="7">
    <source>
        <dbReference type="Pfam" id="PF04239"/>
    </source>
</evidence>
<dbReference type="InterPro" id="IPR007353">
    <property type="entry name" value="DUF421"/>
</dbReference>
<sequence length="113" mass="12987">MSADYHSITDGLLLVLTLTFWNYAMDWLGYHFKAIDRLLEPPPLLLIKNGQMLRRNMRQELITVDELMAHLREEGVDDVNSVRAAYMEGDGQISVLRKESNGGENVRPRKKLS</sequence>
<dbReference type="eggNOG" id="COG2323">
    <property type="taxonomic scope" value="Bacteria"/>
</dbReference>
<evidence type="ECO:0000313" key="8">
    <source>
        <dbReference type="EMBL" id="AIE83775.1"/>
    </source>
</evidence>
<proteinExistence type="inferred from homology"/>
<evidence type="ECO:0000256" key="1">
    <source>
        <dbReference type="ARBA" id="ARBA00004651"/>
    </source>
</evidence>
<dbReference type="PANTHER" id="PTHR34582:SF6">
    <property type="entry name" value="UPF0702 TRANSMEMBRANE PROTEIN YCAP"/>
    <property type="match status" value="1"/>
</dbReference>
<dbReference type="Gene3D" id="3.30.240.20">
    <property type="entry name" value="bsu07140 like domains"/>
    <property type="match status" value="1"/>
</dbReference>
<organism evidence="8 9">
    <name type="scientific">Fimbriimonas ginsengisoli Gsoil 348</name>
    <dbReference type="NCBI Taxonomy" id="661478"/>
    <lineage>
        <taxon>Bacteria</taxon>
        <taxon>Bacillati</taxon>
        <taxon>Armatimonadota</taxon>
        <taxon>Fimbriimonadia</taxon>
        <taxon>Fimbriimonadales</taxon>
        <taxon>Fimbriimonadaceae</taxon>
        <taxon>Fimbriimonas</taxon>
    </lineage>
</organism>
<keyword evidence="5" id="KW-1133">Transmembrane helix</keyword>
<evidence type="ECO:0000256" key="5">
    <source>
        <dbReference type="ARBA" id="ARBA00022989"/>
    </source>
</evidence>
<dbReference type="STRING" id="661478.OP10G_0407"/>
<dbReference type="KEGG" id="fgi:OP10G_0407"/>
<keyword evidence="9" id="KW-1185">Reference proteome</keyword>
<dbReference type="PANTHER" id="PTHR34582">
    <property type="entry name" value="UPF0702 TRANSMEMBRANE PROTEIN YCAP"/>
    <property type="match status" value="1"/>
</dbReference>
<dbReference type="AlphaFoldDB" id="A0A068NLX0"/>
<dbReference type="Proteomes" id="UP000027982">
    <property type="component" value="Chromosome"/>
</dbReference>
<accession>A0A068NLX0</accession>
<dbReference type="GO" id="GO:0005886">
    <property type="term" value="C:plasma membrane"/>
    <property type="evidence" value="ECO:0007669"/>
    <property type="project" value="UniProtKB-SubCell"/>
</dbReference>
<comment type="similarity">
    <text evidence="2">Belongs to the UPF0702 family.</text>
</comment>
<reference evidence="8 9" key="1">
    <citation type="journal article" date="2014" name="PLoS ONE">
        <title>The first complete genome sequence of the class fimbriimonadia in the phylum armatimonadetes.</title>
        <authorList>
            <person name="Hu Z.Y."/>
            <person name="Wang Y.Z."/>
            <person name="Im W.T."/>
            <person name="Wang S.Y."/>
            <person name="Zhao G.P."/>
            <person name="Zheng H.J."/>
            <person name="Quan Z.X."/>
        </authorList>
    </citation>
    <scope>NUCLEOTIDE SEQUENCE [LARGE SCALE GENOMIC DNA]</scope>
    <source>
        <strain evidence="8">Gsoil 348</strain>
    </source>
</reference>
<dbReference type="EMBL" id="CP007139">
    <property type="protein sequence ID" value="AIE83775.1"/>
    <property type="molecule type" value="Genomic_DNA"/>
</dbReference>
<evidence type="ECO:0000256" key="6">
    <source>
        <dbReference type="ARBA" id="ARBA00023136"/>
    </source>
</evidence>
<evidence type="ECO:0000256" key="2">
    <source>
        <dbReference type="ARBA" id="ARBA00006448"/>
    </source>
</evidence>
<dbReference type="Pfam" id="PF04239">
    <property type="entry name" value="DUF421"/>
    <property type="match status" value="1"/>
</dbReference>